<accession>A0A9W7KT30</accession>
<name>A0A9W7KT30_9STRA</name>
<evidence type="ECO:0000256" key="1">
    <source>
        <dbReference type="PROSITE-ProRule" id="PRU00175"/>
    </source>
</evidence>
<evidence type="ECO:0000259" key="3">
    <source>
        <dbReference type="PROSITE" id="PS50089"/>
    </source>
</evidence>
<dbReference type="Proteomes" id="UP001165122">
    <property type="component" value="Unassembled WGS sequence"/>
</dbReference>
<feature type="domain" description="RING-type" evidence="3">
    <location>
        <begin position="43"/>
        <end position="96"/>
    </location>
</feature>
<proteinExistence type="predicted"/>
<dbReference type="AlphaFoldDB" id="A0A9W7KT30"/>
<evidence type="ECO:0000256" key="2">
    <source>
        <dbReference type="SAM" id="MobiDB-lite"/>
    </source>
</evidence>
<comment type="caution">
    <text evidence="4">The sequence shown here is derived from an EMBL/GenBank/DDBJ whole genome shotgun (WGS) entry which is preliminary data.</text>
</comment>
<reference evidence="5" key="1">
    <citation type="journal article" date="2023" name="Commun. Biol.">
        <title>Genome analysis of Parmales, the sister group of diatoms, reveals the evolutionary specialization of diatoms from phago-mixotrophs to photoautotrophs.</title>
        <authorList>
            <person name="Ban H."/>
            <person name="Sato S."/>
            <person name="Yoshikawa S."/>
            <person name="Yamada K."/>
            <person name="Nakamura Y."/>
            <person name="Ichinomiya M."/>
            <person name="Sato N."/>
            <person name="Blanc-Mathieu R."/>
            <person name="Endo H."/>
            <person name="Kuwata A."/>
            <person name="Ogata H."/>
        </authorList>
    </citation>
    <scope>NUCLEOTIDE SEQUENCE [LARGE SCALE GENOMIC DNA]</scope>
    <source>
        <strain evidence="5">NIES 3700</strain>
    </source>
</reference>
<dbReference type="PROSITE" id="PS50089">
    <property type="entry name" value="ZF_RING_2"/>
    <property type="match status" value="1"/>
</dbReference>
<dbReference type="InterPro" id="IPR001841">
    <property type="entry name" value="Znf_RING"/>
</dbReference>
<dbReference type="SUPFAM" id="SSF57850">
    <property type="entry name" value="RING/U-box"/>
    <property type="match status" value="1"/>
</dbReference>
<sequence>MSEQGVGANVDGGVSRGGNGGNGSDGREKLNLTSTKAYAGQPCPICLVNLAVGSQGENLGLRCSNHHSICLECGRKMAFMSDVSPTKMKYDCPICRIGCVLGPNHAMALIKGTYMWYENPHEFPTGRELGANPNPGVEGPPAPPPS</sequence>
<feature type="compositionally biased region" description="Gly residues" evidence="2">
    <location>
        <begin position="14"/>
        <end position="24"/>
    </location>
</feature>
<keyword evidence="1" id="KW-0479">Metal-binding</keyword>
<feature type="region of interest" description="Disordered" evidence="2">
    <location>
        <begin position="1"/>
        <end position="29"/>
    </location>
</feature>
<evidence type="ECO:0000313" key="4">
    <source>
        <dbReference type="EMBL" id="GMI10355.1"/>
    </source>
</evidence>
<organism evidence="4 5">
    <name type="scientific">Triparma laevis f. longispina</name>
    <dbReference type="NCBI Taxonomy" id="1714387"/>
    <lineage>
        <taxon>Eukaryota</taxon>
        <taxon>Sar</taxon>
        <taxon>Stramenopiles</taxon>
        <taxon>Ochrophyta</taxon>
        <taxon>Bolidophyceae</taxon>
        <taxon>Parmales</taxon>
        <taxon>Triparmaceae</taxon>
        <taxon>Triparma</taxon>
    </lineage>
</organism>
<protein>
    <recommendedName>
        <fullName evidence="3">RING-type domain-containing protein</fullName>
    </recommendedName>
</protein>
<keyword evidence="5" id="KW-1185">Reference proteome</keyword>
<dbReference type="EMBL" id="BRXW01000148">
    <property type="protein sequence ID" value="GMI10355.1"/>
    <property type="molecule type" value="Genomic_DNA"/>
</dbReference>
<gene>
    <name evidence="4" type="ORF">TrLO_g9877</name>
</gene>
<evidence type="ECO:0000313" key="5">
    <source>
        <dbReference type="Proteomes" id="UP001165122"/>
    </source>
</evidence>
<dbReference type="GO" id="GO:0008270">
    <property type="term" value="F:zinc ion binding"/>
    <property type="evidence" value="ECO:0007669"/>
    <property type="project" value="UniProtKB-KW"/>
</dbReference>
<keyword evidence="1" id="KW-0862">Zinc</keyword>
<feature type="region of interest" description="Disordered" evidence="2">
    <location>
        <begin position="125"/>
        <end position="146"/>
    </location>
</feature>
<dbReference type="OrthoDB" id="193354at2759"/>
<keyword evidence="1" id="KW-0863">Zinc-finger</keyword>